<dbReference type="InterPro" id="IPR004087">
    <property type="entry name" value="KH_dom"/>
</dbReference>
<dbReference type="InterPro" id="IPR020568">
    <property type="entry name" value="Ribosomal_Su5_D2-typ_SF"/>
</dbReference>
<proteinExistence type="inferred from homology"/>
<dbReference type="InterPro" id="IPR001247">
    <property type="entry name" value="ExoRNase_PH_dom1"/>
</dbReference>
<dbReference type="EMBL" id="JAAZON010000007">
    <property type="protein sequence ID" value="NMC61565.1"/>
    <property type="molecule type" value="Genomic_DNA"/>
</dbReference>
<dbReference type="CDD" id="cd11364">
    <property type="entry name" value="RNase_PH_PNPase_2"/>
    <property type="match status" value="1"/>
</dbReference>
<dbReference type="InterPro" id="IPR015847">
    <property type="entry name" value="ExoRNase_PH_dom2"/>
</dbReference>
<evidence type="ECO:0000256" key="9">
    <source>
        <dbReference type="HAMAP-Rule" id="MF_01595"/>
    </source>
</evidence>
<organism evidence="11 12">
    <name type="scientific">SAR324 cluster bacterium</name>
    <dbReference type="NCBI Taxonomy" id="2024889"/>
    <lineage>
        <taxon>Bacteria</taxon>
        <taxon>Deltaproteobacteria</taxon>
        <taxon>SAR324 cluster</taxon>
    </lineage>
</organism>
<dbReference type="CDD" id="cd02393">
    <property type="entry name" value="KH-I_PNPase"/>
    <property type="match status" value="1"/>
</dbReference>
<dbReference type="HAMAP" id="MF_01595">
    <property type="entry name" value="PNPase"/>
    <property type="match status" value="1"/>
</dbReference>
<dbReference type="SUPFAM" id="SSF55666">
    <property type="entry name" value="Ribonuclease PH domain 2-like"/>
    <property type="match status" value="2"/>
</dbReference>
<dbReference type="InterPro" id="IPR036612">
    <property type="entry name" value="KH_dom_type_1_sf"/>
</dbReference>
<evidence type="ECO:0000256" key="4">
    <source>
        <dbReference type="ARBA" id="ARBA00022679"/>
    </source>
</evidence>
<feature type="domain" description="S1 motif" evidence="10">
    <location>
        <begin position="621"/>
        <end position="689"/>
    </location>
</feature>
<dbReference type="SUPFAM" id="SSF50249">
    <property type="entry name" value="Nucleic acid-binding proteins"/>
    <property type="match status" value="1"/>
</dbReference>
<evidence type="ECO:0000256" key="5">
    <source>
        <dbReference type="ARBA" id="ARBA00022695"/>
    </source>
</evidence>
<protein>
    <recommendedName>
        <fullName evidence="9">Polyribonucleotide nucleotidyltransferase</fullName>
        <ecNumber evidence="9">2.7.7.8</ecNumber>
    </recommendedName>
    <alternativeName>
        <fullName evidence="9">Polynucleotide phosphorylase</fullName>
        <shortName evidence="9">PNPase</shortName>
    </alternativeName>
</protein>
<sequence>MQIVERELFGHKFSIETGRIAKQAGGSVVVRVDDAMVLVTACAGEEREIGDFLPLTIDYFEKTYAAGKIPGGFFKREGKQSERETLVSRLMDRPCRPLFPKGFNKEIQVIATVISADQENETDALAVCGASAALTLSELPFEGPIAAVRVGRIDGQLLINPTISQLEKSDINFIVAGSQDAIVMVEGGADQVPEADVLEALFFAHKEMQPIIEMQLELQKQCGKKKVPFTPKTQDAALLAKISAKAKPLVEKAIQIKDKMERRDAYRDAKAALITEFVNEDDPKAAQITMLINHCIEEHVFEKVRERIVKEGSRIDGRDVKTVRPIDIEVGLLPRTHGSALFTRGETQALAIATLGTKEEAQRLDNLAGEDSKTFMLHYNFPPFSVGETKPMRGPGRREVGHGALAHRAISAVIPDMTKFPYVIRVVSEITESNGSSSMATVCGTSLALMDAGVPIKAPVAGVAMGLIKEGDEFVVLTDILGDEDHLGDMDFKVCGTDKGVTALQMDIKIKGLNPSILEKAMEQAKDARLHILSKMNAVISEPRGDLSRYAPRIVTIKINPEKIKDVIGPGGKTIRSITESCDVKMDVSDDGTVSISSADESKVRAAVTIIENMTRQAEVGKVYKGIVKRIADFGAFVEILPGTDGLVHISQLADERVNRVTDIVKEGDEVMVKVLEVDRQGKIRLSLKDNKA</sequence>
<evidence type="ECO:0000259" key="10">
    <source>
        <dbReference type="PROSITE" id="PS50126"/>
    </source>
</evidence>
<dbReference type="InterPro" id="IPR003029">
    <property type="entry name" value="S1_domain"/>
</dbReference>
<dbReference type="InterPro" id="IPR036456">
    <property type="entry name" value="PNPase_PH_RNA-bd_sf"/>
</dbReference>
<dbReference type="FunFam" id="3.30.230.70:FF:000002">
    <property type="entry name" value="Polyribonucleotide nucleotidyltransferase"/>
    <property type="match status" value="1"/>
</dbReference>
<keyword evidence="4 9" id="KW-0808">Transferase</keyword>
<comment type="function">
    <text evidence="9">Involved in mRNA degradation. Catalyzes the phosphorolysis of single-stranded polyribonucleotides processively in the 3'- to 5'-direction.</text>
</comment>
<dbReference type="GO" id="GO:0006396">
    <property type="term" value="P:RNA processing"/>
    <property type="evidence" value="ECO:0007669"/>
    <property type="project" value="InterPro"/>
</dbReference>
<dbReference type="CDD" id="cd04472">
    <property type="entry name" value="S1_PNPase"/>
    <property type="match status" value="1"/>
</dbReference>
<dbReference type="Pfam" id="PF01138">
    <property type="entry name" value="RNase_PH"/>
    <property type="match status" value="2"/>
</dbReference>
<dbReference type="GO" id="GO:0000287">
    <property type="term" value="F:magnesium ion binding"/>
    <property type="evidence" value="ECO:0007669"/>
    <property type="project" value="UniProtKB-UniRule"/>
</dbReference>
<evidence type="ECO:0000256" key="7">
    <source>
        <dbReference type="ARBA" id="ARBA00022842"/>
    </source>
</evidence>
<dbReference type="EC" id="2.7.7.8" evidence="9"/>
<dbReference type="PANTHER" id="PTHR11252">
    <property type="entry name" value="POLYRIBONUCLEOTIDE NUCLEOTIDYLTRANSFERASE"/>
    <property type="match status" value="1"/>
</dbReference>
<dbReference type="SUPFAM" id="SSF46915">
    <property type="entry name" value="Polynucleotide phosphorylase/guanosine pentaphosphate synthase (PNPase/GPSI), domain 3"/>
    <property type="match status" value="1"/>
</dbReference>
<dbReference type="PIRSF" id="PIRSF005499">
    <property type="entry name" value="PNPase"/>
    <property type="match status" value="1"/>
</dbReference>
<accession>A0A7X9FNT7</accession>
<dbReference type="CDD" id="cd11363">
    <property type="entry name" value="RNase_PH_PNPase_1"/>
    <property type="match status" value="1"/>
</dbReference>
<dbReference type="SUPFAM" id="SSF54211">
    <property type="entry name" value="Ribosomal protein S5 domain 2-like"/>
    <property type="match status" value="2"/>
</dbReference>
<dbReference type="PROSITE" id="PS50084">
    <property type="entry name" value="KH_TYPE_1"/>
    <property type="match status" value="1"/>
</dbReference>
<dbReference type="Pfam" id="PF03726">
    <property type="entry name" value="PNPase"/>
    <property type="match status" value="1"/>
</dbReference>
<dbReference type="Pfam" id="PF03725">
    <property type="entry name" value="RNase_PH_C"/>
    <property type="match status" value="2"/>
</dbReference>
<dbReference type="InterPro" id="IPR004088">
    <property type="entry name" value="KH_dom_type_1"/>
</dbReference>
<dbReference type="FunFam" id="3.30.230.70:FF:000001">
    <property type="entry name" value="Polyribonucleotide nucleotidyltransferase"/>
    <property type="match status" value="1"/>
</dbReference>
<dbReference type="SMART" id="SM00316">
    <property type="entry name" value="S1"/>
    <property type="match status" value="1"/>
</dbReference>
<keyword evidence="8 9" id="KW-0694">RNA-binding</keyword>
<dbReference type="InterPro" id="IPR015848">
    <property type="entry name" value="PNPase_PH_RNA-bd_bac/org-type"/>
</dbReference>
<evidence type="ECO:0000256" key="2">
    <source>
        <dbReference type="ARBA" id="ARBA00007404"/>
    </source>
</evidence>
<comment type="cofactor">
    <cofactor evidence="9">
        <name>Mg(2+)</name>
        <dbReference type="ChEBI" id="CHEBI:18420"/>
    </cofactor>
</comment>
<dbReference type="PROSITE" id="PS50126">
    <property type="entry name" value="S1"/>
    <property type="match status" value="1"/>
</dbReference>
<dbReference type="InterPro" id="IPR012340">
    <property type="entry name" value="NA-bd_OB-fold"/>
</dbReference>
<dbReference type="Pfam" id="PF00013">
    <property type="entry name" value="KH_1"/>
    <property type="match status" value="1"/>
</dbReference>
<keyword evidence="6 9" id="KW-0479">Metal-binding</keyword>
<comment type="catalytic activity">
    <reaction evidence="9">
        <text>RNA(n+1) + phosphate = RNA(n) + a ribonucleoside 5'-diphosphate</text>
        <dbReference type="Rhea" id="RHEA:22096"/>
        <dbReference type="Rhea" id="RHEA-COMP:14527"/>
        <dbReference type="Rhea" id="RHEA-COMP:17342"/>
        <dbReference type="ChEBI" id="CHEBI:43474"/>
        <dbReference type="ChEBI" id="CHEBI:57930"/>
        <dbReference type="ChEBI" id="CHEBI:140395"/>
        <dbReference type="EC" id="2.7.7.8"/>
    </reaction>
</comment>
<dbReference type="GO" id="GO:0000175">
    <property type="term" value="F:3'-5'-RNA exonuclease activity"/>
    <property type="evidence" value="ECO:0007669"/>
    <property type="project" value="TreeGrafter"/>
</dbReference>
<comment type="caution">
    <text evidence="11">The sequence shown here is derived from an EMBL/GenBank/DDBJ whole genome shotgun (WGS) entry which is preliminary data.</text>
</comment>
<dbReference type="GO" id="GO:0004654">
    <property type="term" value="F:polyribonucleotide nucleotidyltransferase activity"/>
    <property type="evidence" value="ECO:0007669"/>
    <property type="project" value="UniProtKB-UniRule"/>
</dbReference>
<dbReference type="SUPFAM" id="SSF54791">
    <property type="entry name" value="Eukaryotic type KH-domain (KH-domain type I)"/>
    <property type="match status" value="1"/>
</dbReference>
<dbReference type="InterPro" id="IPR012162">
    <property type="entry name" value="PNPase"/>
</dbReference>
<dbReference type="Pfam" id="PF00575">
    <property type="entry name" value="S1"/>
    <property type="match status" value="1"/>
</dbReference>
<dbReference type="NCBIfam" id="TIGR03591">
    <property type="entry name" value="polynuc_phos"/>
    <property type="match status" value="1"/>
</dbReference>
<dbReference type="Gene3D" id="3.30.230.70">
    <property type="entry name" value="GHMP Kinase, N-terminal domain"/>
    <property type="match status" value="2"/>
</dbReference>
<dbReference type="Proteomes" id="UP000524246">
    <property type="component" value="Unassembled WGS sequence"/>
</dbReference>
<dbReference type="GO" id="GO:0005829">
    <property type="term" value="C:cytosol"/>
    <property type="evidence" value="ECO:0007669"/>
    <property type="project" value="UniProtKB-ARBA"/>
</dbReference>
<evidence type="ECO:0000313" key="12">
    <source>
        <dbReference type="Proteomes" id="UP000524246"/>
    </source>
</evidence>
<name>A0A7X9FNT7_9DELT</name>
<keyword evidence="3 9" id="KW-0963">Cytoplasm</keyword>
<evidence type="ECO:0000313" key="11">
    <source>
        <dbReference type="EMBL" id="NMC61565.1"/>
    </source>
</evidence>
<keyword evidence="5 9" id="KW-0548">Nucleotidyltransferase</keyword>
<comment type="subcellular location">
    <subcellularLocation>
        <location evidence="1 9">Cytoplasm</location>
    </subcellularLocation>
</comment>
<dbReference type="Gene3D" id="2.40.50.140">
    <property type="entry name" value="Nucleic acid-binding proteins"/>
    <property type="match status" value="1"/>
</dbReference>
<dbReference type="Gene3D" id="3.30.1370.10">
    <property type="entry name" value="K Homology domain, type 1"/>
    <property type="match status" value="1"/>
</dbReference>
<dbReference type="InterPro" id="IPR027408">
    <property type="entry name" value="PNPase/RNase_PH_dom_sf"/>
</dbReference>
<dbReference type="AlphaFoldDB" id="A0A7X9FNT7"/>
<dbReference type="FunFam" id="2.40.50.140:FF:000023">
    <property type="entry name" value="Polyribonucleotide nucleotidyltransferase"/>
    <property type="match status" value="1"/>
</dbReference>
<dbReference type="PANTHER" id="PTHR11252:SF0">
    <property type="entry name" value="POLYRIBONUCLEOTIDE NUCLEOTIDYLTRANSFERASE 1, MITOCHONDRIAL"/>
    <property type="match status" value="1"/>
</dbReference>
<gene>
    <name evidence="9 11" type="primary">pnp</name>
    <name evidence="11" type="ORF">GYA55_00200</name>
</gene>
<evidence type="ECO:0000256" key="8">
    <source>
        <dbReference type="ARBA" id="ARBA00022884"/>
    </source>
</evidence>
<dbReference type="FunFam" id="3.30.1370.10:FF:000001">
    <property type="entry name" value="Polyribonucleotide nucleotidyltransferase"/>
    <property type="match status" value="1"/>
</dbReference>
<dbReference type="SMART" id="SM00322">
    <property type="entry name" value="KH"/>
    <property type="match status" value="1"/>
</dbReference>
<comment type="similarity">
    <text evidence="2 9">Belongs to the polyribonucleotide nucleotidyltransferase family.</text>
</comment>
<keyword evidence="7 9" id="KW-0460">Magnesium</keyword>
<evidence type="ECO:0000256" key="6">
    <source>
        <dbReference type="ARBA" id="ARBA00022723"/>
    </source>
</evidence>
<evidence type="ECO:0000256" key="1">
    <source>
        <dbReference type="ARBA" id="ARBA00004496"/>
    </source>
</evidence>
<dbReference type="InterPro" id="IPR036345">
    <property type="entry name" value="ExoRNase_PH_dom2_sf"/>
</dbReference>
<evidence type="ECO:0000256" key="3">
    <source>
        <dbReference type="ARBA" id="ARBA00022490"/>
    </source>
</evidence>
<feature type="binding site" evidence="9">
    <location>
        <position position="485"/>
    </location>
    <ligand>
        <name>Mg(2+)</name>
        <dbReference type="ChEBI" id="CHEBI:18420"/>
    </ligand>
</feature>
<dbReference type="GO" id="GO:0003723">
    <property type="term" value="F:RNA binding"/>
    <property type="evidence" value="ECO:0007669"/>
    <property type="project" value="UniProtKB-UniRule"/>
</dbReference>
<dbReference type="GO" id="GO:0006402">
    <property type="term" value="P:mRNA catabolic process"/>
    <property type="evidence" value="ECO:0007669"/>
    <property type="project" value="UniProtKB-UniRule"/>
</dbReference>
<dbReference type="NCBIfam" id="NF008805">
    <property type="entry name" value="PRK11824.1"/>
    <property type="match status" value="1"/>
</dbReference>
<feature type="binding site" evidence="9">
    <location>
        <position position="491"/>
    </location>
    <ligand>
        <name>Mg(2+)</name>
        <dbReference type="ChEBI" id="CHEBI:18420"/>
    </ligand>
</feature>
<reference evidence="11 12" key="1">
    <citation type="journal article" date="2020" name="Biotechnol. Biofuels">
        <title>New insights from the biogas microbiome by comprehensive genome-resolved metagenomics of nearly 1600 species originating from multiple anaerobic digesters.</title>
        <authorList>
            <person name="Campanaro S."/>
            <person name="Treu L."/>
            <person name="Rodriguez-R L.M."/>
            <person name="Kovalovszki A."/>
            <person name="Ziels R.M."/>
            <person name="Maus I."/>
            <person name="Zhu X."/>
            <person name="Kougias P.G."/>
            <person name="Basile A."/>
            <person name="Luo G."/>
            <person name="Schluter A."/>
            <person name="Konstantinidis K.T."/>
            <person name="Angelidaki I."/>
        </authorList>
    </citation>
    <scope>NUCLEOTIDE SEQUENCE [LARGE SCALE GENOMIC DNA]</scope>
    <source>
        <strain evidence="11">AS27yjCOA_65</strain>
    </source>
</reference>